<dbReference type="InterPro" id="IPR001881">
    <property type="entry name" value="EGF-like_Ca-bd_dom"/>
</dbReference>
<evidence type="ECO:0000259" key="15">
    <source>
        <dbReference type="PROSITE" id="PS50026"/>
    </source>
</evidence>
<dbReference type="InterPro" id="IPR000152">
    <property type="entry name" value="EGF-type_Asp/Asn_hydroxyl_site"/>
</dbReference>
<dbReference type="InterPro" id="IPR036364">
    <property type="entry name" value="SEA_dom_sf"/>
</dbReference>
<dbReference type="FunFam" id="2.10.25.10:FF:000014">
    <property type="entry name" value="Latent-transforming growth factor beta-binding protein 3"/>
    <property type="match status" value="2"/>
</dbReference>
<keyword evidence="7" id="KW-0106">Calcium</keyword>
<feature type="domain" description="NIDO" evidence="17">
    <location>
        <begin position="4"/>
        <end position="151"/>
    </location>
</feature>
<dbReference type="InterPro" id="IPR005533">
    <property type="entry name" value="AMOP_dom"/>
</dbReference>
<dbReference type="InterPro" id="IPR049883">
    <property type="entry name" value="NOTCH1_EGF-like"/>
</dbReference>
<dbReference type="PROSITE" id="PS50856">
    <property type="entry name" value="AMOP"/>
    <property type="match status" value="1"/>
</dbReference>
<dbReference type="PROSITE" id="PS50026">
    <property type="entry name" value="EGF_3"/>
    <property type="match status" value="17"/>
</dbReference>
<feature type="disulfide bond" evidence="11">
    <location>
        <begin position="2234"/>
        <end position="2251"/>
    </location>
</feature>
<dbReference type="GO" id="GO:0007160">
    <property type="term" value="P:cell-matrix adhesion"/>
    <property type="evidence" value="ECO:0007669"/>
    <property type="project" value="InterPro"/>
</dbReference>
<dbReference type="SMART" id="SM00181">
    <property type="entry name" value="EGF"/>
    <property type="match status" value="33"/>
</dbReference>
<dbReference type="GO" id="GO:0005576">
    <property type="term" value="C:extracellular region"/>
    <property type="evidence" value="ECO:0007669"/>
    <property type="project" value="UniProtKB-SubCell"/>
</dbReference>
<dbReference type="Pfam" id="PF00008">
    <property type="entry name" value="EGF"/>
    <property type="match status" value="1"/>
</dbReference>
<dbReference type="Pfam" id="PF06119">
    <property type="entry name" value="NIDO"/>
    <property type="match status" value="1"/>
</dbReference>
<dbReference type="InterPro" id="IPR024731">
    <property type="entry name" value="NELL2-like_EGF"/>
</dbReference>
<feature type="domain" description="EGF-like" evidence="15">
    <location>
        <begin position="1754"/>
        <end position="1794"/>
    </location>
</feature>
<feature type="disulfide bond" evidence="11">
    <location>
        <begin position="1704"/>
        <end position="1713"/>
    </location>
</feature>
<dbReference type="Pfam" id="PF12947">
    <property type="entry name" value="EGF_3"/>
    <property type="match status" value="6"/>
</dbReference>
<evidence type="ECO:0000256" key="12">
    <source>
        <dbReference type="SAM" id="MobiDB-lite"/>
    </source>
</evidence>
<dbReference type="InterPro" id="IPR000742">
    <property type="entry name" value="EGF"/>
</dbReference>
<dbReference type="GO" id="GO:0016020">
    <property type="term" value="C:membrane"/>
    <property type="evidence" value="ECO:0007669"/>
    <property type="project" value="UniProtKB-SubCell"/>
</dbReference>
<feature type="domain" description="EGF-like" evidence="15">
    <location>
        <begin position="1024"/>
        <end position="1061"/>
    </location>
</feature>
<dbReference type="SMART" id="SM00216">
    <property type="entry name" value="VWD"/>
    <property type="match status" value="1"/>
</dbReference>
<feature type="domain" description="EGF-like" evidence="15">
    <location>
        <begin position="1143"/>
        <end position="1187"/>
    </location>
</feature>
<dbReference type="SMART" id="SM00539">
    <property type="entry name" value="NIDO"/>
    <property type="match status" value="1"/>
</dbReference>
<evidence type="ECO:0000259" key="18">
    <source>
        <dbReference type="PROSITE" id="PS51233"/>
    </source>
</evidence>
<dbReference type="OrthoDB" id="5966313at2759"/>
<dbReference type="Proteomes" id="UP000694845">
    <property type="component" value="Unplaced"/>
</dbReference>
<dbReference type="PROSITE" id="PS00010">
    <property type="entry name" value="ASX_HYDROXYL"/>
    <property type="match status" value="15"/>
</dbReference>
<dbReference type="GO" id="GO:0005509">
    <property type="term" value="F:calcium ion binding"/>
    <property type="evidence" value="ECO:0007669"/>
    <property type="project" value="InterPro"/>
</dbReference>
<keyword evidence="6" id="KW-0677">Repeat</keyword>
<evidence type="ECO:0000256" key="6">
    <source>
        <dbReference type="ARBA" id="ARBA00022737"/>
    </source>
</evidence>
<reference evidence="20" key="1">
    <citation type="submission" date="2025-08" db="UniProtKB">
        <authorList>
            <consortium name="RefSeq"/>
        </authorList>
    </citation>
    <scope>IDENTIFICATION</scope>
</reference>
<dbReference type="Gene3D" id="2.60.40.10">
    <property type="entry name" value="Immunoglobulins"/>
    <property type="match status" value="1"/>
</dbReference>
<keyword evidence="13" id="KW-1133">Transmembrane helix</keyword>
<keyword evidence="19" id="KW-1185">Reference proteome</keyword>
<evidence type="ECO:0000259" key="17">
    <source>
        <dbReference type="PROSITE" id="PS51220"/>
    </source>
</evidence>
<feature type="domain" description="EGF-like" evidence="15">
    <location>
        <begin position="1274"/>
        <end position="1319"/>
    </location>
</feature>
<dbReference type="PROSITE" id="PS50024">
    <property type="entry name" value="SEA"/>
    <property type="match status" value="1"/>
</dbReference>
<evidence type="ECO:0000313" key="20">
    <source>
        <dbReference type="RefSeq" id="XP_022100981.1"/>
    </source>
</evidence>
<comment type="subcellular location">
    <subcellularLocation>
        <location evidence="1">Membrane</location>
    </subcellularLocation>
    <subcellularLocation>
        <location evidence="2">Secreted</location>
    </subcellularLocation>
</comment>
<feature type="domain" description="EGF-like" evidence="15">
    <location>
        <begin position="1232"/>
        <end position="1273"/>
    </location>
</feature>
<feature type="domain" description="EGF-like" evidence="15">
    <location>
        <begin position="1675"/>
        <end position="1714"/>
    </location>
</feature>
<feature type="domain" description="EGF-like" evidence="15">
    <location>
        <begin position="1518"/>
        <end position="1558"/>
    </location>
</feature>
<feature type="domain" description="EGF-like" evidence="15">
    <location>
        <begin position="2225"/>
        <end position="2263"/>
    </location>
</feature>
<dbReference type="SMART" id="SM00179">
    <property type="entry name" value="EGF_CA"/>
    <property type="match status" value="20"/>
</dbReference>
<feature type="domain" description="EGF-like" evidence="15">
    <location>
        <begin position="858"/>
        <end position="899"/>
    </location>
</feature>
<dbReference type="InterPro" id="IPR000082">
    <property type="entry name" value="SEA_dom"/>
</dbReference>
<dbReference type="Pfam" id="PF07645">
    <property type="entry name" value="EGF_CA"/>
    <property type="match status" value="10"/>
</dbReference>
<dbReference type="PROSITE" id="PS01186">
    <property type="entry name" value="EGF_2"/>
    <property type="match status" value="14"/>
</dbReference>
<evidence type="ECO:0000256" key="1">
    <source>
        <dbReference type="ARBA" id="ARBA00004370"/>
    </source>
</evidence>
<feature type="domain" description="EGF-like" evidence="15">
    <location>
        <begin position="900"/>
        <end position="940"/>
    </location>
</feature>
<dbReference type="SUPFAM" id="SSF57196">
    <property type="entry name" value="EGF/Laminin"/>
    <property type="match status" value="5"/>
</dbReference>
<dbReference type="Pfam" id="PF12662">
    <property type="entry name" value="cEGF"/>
    <property type="match status" value="1"/>
</dbReference>
<feature type="compositionally biased region" description="Low complexity" evidence="12">
    <location>
        <begin position="2273"/>
        <end position="2301"/>
    </location>
</feature>
<dbReference type="GO" id="GO:0071944">
    <property type="term" value="C:cell periphery"/>
    <property type="evidence" value="ECO:0007669"/>
    <property type="project" value="UniProtKB-ARBA"/>
</dbReference>
<keyword evidence="8 13" id="KW-0472">Membrane</keyword>
<dbReference type="InterPro" id="IPR003886">
    <property type="entry name" value="NIDO_dom"/>
</dbReference>
<feature type="transmembrane region" description="Helical" evidence="13">
    <location>
        <begin position="2309"/>
        <end position="2335"/>
    </location>
</feature>
<keyword evidence="9 11" id="KW-1015">Disulfide bond</keyword>
<feature type="disulfide bond" evidence="11">
    <location>
        <begin position="1743"/>
        <end position="1752"/>
    </location>
</feature>
<feature type="domain" description="EGF-like" evidence="15">
    <location>
        <begin position="1345"/>
        <end position="1383"/>
    </location>
</feature>
<evidence type="ECO:0000256" key="3">
    <source>
        <dbReference type="ARBA" id="ARBA00022525"/>
    </source>
</evidence>
<keyword evidence="13" id="KW-0812">Transmembrane</keyword>
<dbReference type="FunFam" id="2.10.25.10:FF:000027">
    <property type="entry name" value="Thrombospondin 3"/>
    <property type="match status" value="1"/>
</dbReference>
<dbReference type="InterPro" id="IPR009030">
    <property type="entry name" value="Growth_fac_rcpt_cys_sf"/>
</dbReference>
<comment type="caution">
    <text evidence="11">Lacks conserved residue(s) required for the propagation of feature annotation.</text>
</comment>
<evidence type="ECO:0000259" key="14">
    <source>
        <dbReference type="PROSITE" id="PS50024"/>
    </source>
</evidence>
<feature type="domain" description="EGF-like" evidence="15">
    <location>
        <begin position="982"/>
        <end position="1023"/>
    </location>
</feature>
<evidence type="ECO:0000256" key="13">
    <source>
        <dbReference type="SAM" id="Phobius"/>
    </source>
</evidence>
<keyword evidence="10" id="KW-0325">Glycoprotein</keyword>
<dbReference type="PROSITE" id="PS00022">
    <property type="entry name" value="EGF_1"/>
    <property type="match status" value="5"/>
</dbReference>
<dbReference type="Gene3D" id="2.10.25.10">
    <property type="entry name" value="Laminin"/>
    <property type="match status" value="24"/>
</dbReference>
<feature type="disulfide bond" evidence="11">
    <location>
        <begin position="1784"/>
        <end position="1793"/>
    </location>
</feature>
<feature type="domain" description="SEA" evidence="14">
    <location>
        <begin position="2115"/>
        <end position="2227"/>
    </location>
</feature>
<dbReference type="GeneID" id="110984790"/>
<dbReference type="CDD" id="cd00054">
    <property type="entry name" value="EGF_CA"/>
    <property type="match status" value="14"/>
</dbReference>
<dbReference type="InterPro" id="IPR018097">
    <property type="entry name" value="EGF_Ca-bd_CS"/>
</dbReference>
<dbReference type="RefSeq" id="XP_022100981.1">
    <property type="nucleotide sequence ID" value="XM_022245289.1"/>
</dbReference>
<dbReference type="SUPFAM" id="SSF57184">
    <property type="entry name" value="Growth factor receptor domain"/>
    <property type="match status" value="6"/>
</dbReference>
<protein>
    <submittedName>
        <fullName evidence="20">Neurogenic locus notch homolog protein 1-like isoform X2</fullName>
    </submittedName>
</protein>
<dbReference type="InterPro" id="IPR050751">
    <property type="entry name" value="ECM_structural_protein"/>
</dbReference>
<dbReference type="SUPFAM" id="SSF82671">
    <property type="entry name" value="SEA domain"/>
    <property type="match status" value="1"/>
</dbReference>
<evidence type="ECO:0000256" key="4">
    <source>
        <dbReference type="ARBA" id="ARBA00022536"/>
    </source>
</evidence>
<feature type="region of interest" description="Disordered" evidence="12">
    <location>
        <begin position="2273"/>
        <end position="2302"/>
    </location>
</feature>
<feature type="domain" description="EGF-like" evidence="15">
    <location>
        <begin position="1715"/>
        <end position="1753"/>
    </location>
</feature>
<evidence type="ECO:0000259" key="16">
    <source>
        <dbReference type="PROSITE" id="PS50856"/>
    </source>
</evidence>
<evidence type="ECO:0000256" key="5">
    <source>
        <dbReference type="ARBA" id="ARBA00022729"/>
    </source>
</evidence>
<dbReference type="FunFam" id="2.10.25.10:FF:000012">
    <property type="entry name" value="Delta-like protein"/>
    <property type="match status" value="1"/>
</dbReference>
<feature type="domain" description="EGF-like" evidence="15">
    <location>
        <begin position="1475"/>
        <end position="1517"/>
    </location>
</feature>
<dbReference type="PROSITE" id="PS51233">
    <property type="entry name" value="VWFD"/>
    <property type="match status" value="1"/>
</dbReference>
<feature type="domain" description="EGF-like" evidence="15">
    <location>
        <begin position="941"/>
        <end position="981"/>
    </location>
</feature>
<dbReference type="FunFam" id="2.10.25.10:FF:000038">
    <property type="entry name" value="Fibrillin 2"/>
    <property type="match status" value="8"/>
</dbReference>
<dbReference type="FunFam" id="2.10.25.10:FF:000240">
    <property type="entry name" value="Vitamin K-dependent protein S"/>
    <property type="match status" value="1"/>
</dbReference>
<name>A0A8B7ZCS3_ACAPL</name>
<evidence type="ECO:0000256" key="2">
    <source>
        <dbReference type="ARBA" id="ARBA00004613"/>
    </source>
</evidence>
<keyword evidence="5" id="KW-0732">Signal</keyword>
<dbReference type="InterPro" id="IPR026823">
    <property type="entry name" value="cEGF"/>
</dbReference>
<evidence type="ECO:0000256" key="8">
    <source>
        <dbReference type="ARBA" id="ARBA00023136"/>
    </source>
</evidence>
<feature type="domain" description="AMOP" evidence="16">
    <location>
        <begin position="154"/>
        <end position="300"/>
    </location>
</feature>
<dbReference type="PANTHER" id="PTHR24034">
    <property type="entry name" value="EGF-LIKE DOMAIN-CONTAINING PROTEIN"/>
    <property type="match status" value="1"/>
</dbReference>
<dbReference type="InterPro" id="IPR013783">
    <property type="entry name" value="Ig-like_fold"/>
</dbReference>
<evidence type="ECO:0000256" key="9">
    <source>
        <dbReference type="ARBA" id="ARBA00023157"/>
    </source>
</evidence>
<dbReference type="PANTHER" id="PTHR24034:SF204">
    <property type="entry name" value="ADHESION G PROTEIN-COUPLED RECEPTOR E1"/>
    <property type="match status" value="1"/>
</dbReference>
<evidence type="ECO:0000256" key="10">
    <source>
        <dbReference type="ARBA" id="ARBA00023180"/>
    </source>
</evidence>
<dbReference type="FunFam" id="2.10.25.10:FF:000653">
    <property type="entry name" value="Putative Fibrillin-1"/>
    <property type="match status" value="1"/>
</dbReference>
<gene>
    <name evidence="20" type="primary">LOC110984790</name>
</gene>
<evidence type="ECO:0000256" key="11">
    <source>
        <dbReference type="PROSITE-ProRule" id="PRU00076"/>
    </source>
</evidence>
<feature type="domain" description="VWFD" evidence="18">
    <location>
        <begin position="312"/>
        <end position="515"/>
    </location>
</feature>
<evidence type="ECO:0000313" key="19">
    <source>
        <dbReference type="Proteomes" id="UP000694845"/>
    </source>
</evidence>
<keyword evidence="3" id="KW-0964">Secreted</keyword>
<proteinExistence type="predicted"/>
<keyword evidence="4 11" id="KW-0245">EGF-like domain</keyword>
<dbReference type="PROSITE" id="PS51220">
    <property type="entry name" value="NIDO"/>
    <property type="match status" value="1"/>
</dbReference>
<feature type="domain" description="EGF-like" evidence="15">
    <location>
        <begin position="814"/>
        <end position="852"/>
    </location>
</feature>
<dbReference type="PROSITE" id="PS01187">
    <property type="entry name" value="EGF_CA"/>
    <property type="match status" value="6"/>
</dbReference>
<evidence type="ECO:0000256" key="7">
    <source>
        <dbReference type="ARBA" id="ARBA00022837"/>
    </source>
</evidence>
<accession>A0A8B7ZCS3</accession>
<feature type="domain" description="EGF-like" evidence="15">
    <location>
        <begin position="1387"/>
        <end position="1427"/>
    </location>
</feature>
<organism evidence="19 20">
    <name type="scientific">Acanthaster planci</name>
    <name type="common">Crown-of-thorns starfish</name>
    <dbReference type="NCBI Taxonomy" id="133434"/>
    <lineage>
        <taxon>Eukaryota</taxon>
        <taxon>Metazoa</taxon>
        <taxon>Echinodermata</taxon>
        <taxon>Eleutherozoa</taxon>
        <taxon>Asterozoa</taxon>
        <taxon>Asteroidea</taxon>
        <taxon>Valvatacea</taxon>
        <taxon>Valvatida</taxon>
        <taxon>Acanthasteridae</taxon>
        <taxon>Acanthaster</taxon>
    </lineage>
</organism>
<dbReference type="InterPro" id="IPR001846">
    <property type="entry name" value="VWF_type-D"/>
</dbReference>
<sequence>MVAPFWADVRADLFPSPGDVFWHIYDENDPRMLSTLSGMVSRRYGGFTAAWALVVTWSRMRAFSPDTGTNSFQAVLVTDYIHGYVIFNYDYCDMNWNPNLLGNINVIQGVSCGGVSPPIYLPIPSSSIFRPGRVNGNYGELGRWLYQVDTLPIGFVNPRLFCRTWHRRQSFDFLFYFYYLALRDTCPCSLFMARLDRRYSPISYSYVLPTQRRRGFVAICYVRLWQFPGTPGPQCCYNLFSCDLLYDVRSPRVASVMERYPLSPLFFSSFLLQRWYNEEVLARYYCCEVSTLCYLYKQYRPLMTCRRYFPPFWFWFWGDPHVKTLDGVEYTFNGLGEYTIALIEGDDGQKLFELQGRTRRATNKETGELTDATFYSGFAAQFVGVGQVEVKLNSDATDLITTVNGDVVTPTTEGLLIGNLTVRRENDTKVTVIYPDDVQLTVGVNNSIGDITVQLGQTYRGKTKGLLGVWDGDQSNDALRRDGTQQQATGQNGEMLERDFYNFGETWRISAENSLFYYVSGESWAVSNAHSFVPQFLEDLIASAPQDKLQRAQELCGDSKMCLYDTLALDDETVGQATMMINAMNTESEKSGTNFPPNITLADNFTVTVGVEFSYQLEAYDPDGDAITFTLLEAVAGASITEQGGLFTWTPVDKSKVMVGFLATDGLANATLEPIVQLCDCMNSATCLWGQFVMGTELVADRFGVVLCECEPGWSGEFCEENYDACADNPCFTGVACFDEEPPSLNSTCGPCPDGLEGDGKFCQDIDECELYRSQPASSGGMGCDQICTNTLMSYNCSCNSGFTLYLDGRRCTDIDECDLQTDNCDSNALCNNTQGGYKCNCNPGFNDDLRDGTMCSDIDECSEGGSNNCNESAQCDNTVGSYRCTCNDGYEGDGITCSDVNECTRSLHDCHVQATCSNNVGSFSCACNDGWTGNGVNCTNVDECSRPLPVCDTNAECTDTPGSFSCRCNAGYAGNGMMCVDINECTTGESTCHSELGECTNTDGNYTCSCRPGYTGDGRNCIDINECVGSNECSGNANCTNTEGSFECDCRMGYTGDGFMCSDIDECTLGIDNCQQVCSNNMGSFICTCDVGFRMVDEVCKANRACMGNNCTRGVCFMNNTIDTCRCDAGYATVNDSYVCEDIDECTSPSNLNRCGDNSVCNNTLGDYQCICNAGYTLNNDQRSCSDANECDTGTHNCDLMSQVCVNDEPYFRCDCKSGYKSATFNGSCTDIDECSADSLNNCSTEADCLNNNGSYTCLCKDGFTGTGRQCFDIDECSLPDSDRQSASCSPMAECTNLEGSFQCNCTIGYEGDGMSCQGTYIWTILIKTTFFVHCVLIYGSFSDINECQNEDSACAPNSTCTNNNGSFLCECDAGFRGDGFTSCRDINECEENPDMCHTLATCRNTEGSYQCECNNGYQGNGTHCEDVNECITSDNDCATQASNCSNTVGSFTCRCIEGYVTAEGAPTGRQCNDVDECALEIDTCDKTTSICNNTIGSYQCNCVEGYEKNGASQCEDINECSVGSACTVNHTVCSNLPGTHECNCMMGFYQQGSTCQVAQSYQASAVFEVVSGRMVGGPDFSLETESATYRQELKKSIEAAFNASSLSSSFRDVAVTNLSLNSDSSVLLEFLINFQSEHEELVIIMALLDQLTGSSGGQLAPNHKLIRRTFIIGDPKCNAAPCINGGKCLEDNLAMGGYTCSCPSGYSGQNCEIGPCDVNPCENDGQCAINSTSNTGYTCTCGRGFSGPQCETVAPCQMDNDCTNGATCNDNLNTVRGYSCSCPTGFMGQNCEEACTLSCNNGGTRDLEACSCMCAENWSGLSCADCQLNCMNGGIRNSATCQCSCVNSWIGNTCTVCNISCPSGQNLDTKTCQCTACPFTCLNGGTLNEDTCQCTCDPNQRWTGANCSVCPLTCVNGGQLNSETCQCACVGNWIGNTCSGCQLSCGNGGTRNDAACECACDGNWMGNTCSECPLNCVNGERNAETCQCSCSDNWTGTTCSDCDLTCLNNGTLDAAACQCSCSQSWKGTNCSSCDLSSSSCLNGGSFSANFCECVCPYEYAGRTCEVTSPCISGNSLCSGTGQYCLPVSNDVRFQCQCRSQRGFFDNGDNSCRERQAVQVTFILNVNFISEYENPTAAASKQFAGRITSGILNGLRGSATTERVFSVQVISMKSGSVVVSSAVAFQGSLPAADAIRRVIEDGGAITSDGGTIPIIPNSVVVTDLPTDCTADTCQNGGICERSTFGPQLTCSCPPSFTGENCTSPVPTTLTPVPTSTMSTATVSTSTTSTDTVSTPSTSAAPGDGLSPLATVLIIVGCVALLLIIAGLVLCFCILMKNQQAKALAHGPRERFSFEGLRDPSMSSEVDYSPTEHSEDERRMNRLAQVMRQSPYLQQTLPARREFIRPFYVTGMEELHRYEEELRDGGNAAGRVVYNPILYR</sequence>
<feature type="disulfide bond" evidence="11">
    <location>
        <begin position="2253"/>
        <end position="2262"/>
    </location>
</feature>